<feature type="compositionally biased region" description="Polar residues" evidence="2">
    <location>
        <begin position="235"/>
        <end position="247"/>
    </location>
</feature>
<dbReference type="SUPFAM" id="SSF53335">
    <property type="entry name" value="S-adenosyl-L-methionine-dependent methyltransferases"/>
    <property type="match status" value="1"/>
</dbReference>
<dbReference type="Gene3D" id="3.40.50.300">
    <property type="entry name" value="P-loop containing nucleotide triphosphate hydrolases"/>
    <property type="match status" value="2"/>
</dbReference>
<comment type="caution">
    <text evidence="5">The sequence shown here is derived from an EMBL/GenBank/DDBJ whole genome shotgun (WGS) entry which is preliminary data.</text>
</comment>
<dbReference type="GO" id="GO:0003676">
    <property type="term" value="F:nucleic acid binding"/>
    <property type="evidence" value="ECO:0007669"/>
    <property type="project" value="InterPro"/>
</dbReference>
<dbReference type="eggNOG" id="COG0553">
    <property type="taxonomic scope" value="Bacteria"/>
</dbReference>
<protein>
    <submittedName>
        <fullName evidence="5">Uncharacterized protein</fullName>
    </submittedName>
</protein>
<evidence type="ECO:0000313" key="5">
    <source>
        <dbReference type="EMBL" id="EPH07373.1"/>
    </source>
</evidence>
<feature type="compositionally biased region" description="Polar residues" evidence="2">
    <location>
        <begin position="323"/>
        <end position="339"/>
    </location>
</feature>
<dbReference type="SMART" id="SM00487">
    <property type="entry name" value="DEXDc"/>
    <property type="match status" value="1"/>
</dbReference>
<dbReference type="Pfam" id="PF00176">
    <property type="entry name" value="SNF2-rel_dom"/>
    <property type="match status" value="1"/>
</dbReference>
<dbReference type="InterPro" id="IPR002052">
    <property type="entry name" value="DNA_methylase_N6_adenine_CS"/>
</dbReference>
<dbReference type="InterPro" id="IPR052933">
    <property type="entry name" value="DNA_Protect_Modify"/>
</dbReference>
<feature type="compositionally biased region" description="Basic and acidic residues" evidence="2">
    <location>
        <begin position="312"/>
        <end position="322"/>
    </location>
</feature>
<dbReference type="GO" id="GO:0032259">
    <property type="term" value="P:methylation"/>
    <property type="evidence" value="ECO:0007669"/>
    <property type="project" value="InterPro"/>
</dbReference>
<accession>S3XPP3</accession>
<feature type="coiled-coil region" evidence="1">
    <location>
        <begin position="2022"/>
        <end position="2059"/>
    </location>
</feature>
<feature type="domain" description="Helicase C-terminal" evidence="4">
    <location>
        <begin position="1636"/>
        <end position="1808"/>
    </location>
</feature>
<dbReference type="HOGENOM" id="CLU_000181_8_8_7"/>
<name>S3XPP3_9BACT</name>
<feature type="region of interest" description="Disordered" evidence="2">
    <location>
        <begin position="235"/>
        <end position="279"/>
    </location>
</feature>
<dbReference type="PATRIC" id="fig|883165.3.peg.1613"/>
<gene>
    <name evidence="5" type="ORF">HMPREF9309_01594</name>
</gene>
<keyword evidence="6" id="KW-1185">Reference proteome</keyword>
<dbReference type="RefSeq" id="WP_016647449.1">
    <property type="nucleotide sequence ID" value="NZ_KE340329.1"/>
</dbReference>
<dbReference type="PROSITE" id="PS51192">
    <property type="entry name" value="HELICASE_ATP_BIND_1"/>
    <property type="match status" value="1"/>
</dbReference>
<dbReference type="Pfam" id="PF00271">
    <property type="entry name" value="Helicase_C"/>
    <property type="match status" value="1"/>
</dbReference>
<dbReference type="PANTHER" id="PTHR41313">
    <property type="entry name" value="ADENINE-SPECIFIC METHYLTRANSFERASE"/>
    <property type="match status" value="1"/>
</dbReference>
<feature type="region of interest" description="Disordered" evidence="2">
    <location>
        <begin position="169"/>
        <end position="200"/>
    </location>
</feature>
<dbReference type="Proteomes" id="UP000014539">
    <property type="component" value="Unassembled WGS sequence"/>
</dbReference>
<dbReference type="eggNOG" id="COG4646">
    <property type="taxonomic scope" value="Bacteria"/>
</dbReference>
<dbReference type="InterPro" id="IPR027417">
    <property type="entry name" value="P-loop_NTPase"/>
</dbReference>
<keyword evidence="1" id="KW-0175">Coiled coil</keyword>
<dbReference type="EMBL" id="AGYD01000016">
    <property type="protein sequence ID" value="EPH07373.1"/>
    <property type="molecule type" value="Genomic_DNA"/>
</dbReference>
<feature type="region of interest" description="Disordered" evidence="2">
    <location>
        <begin position="32"/>
        <end position="52"/>
    </location>
</feature>
<dbReference type="GO" id="GO:0008168">
    <property type="term" value="F:methyltransferase activity"/>
    <property type="evidence" value="ECO:0007669"/>
    <property type="project" value="InterPro"/>
</dbReference>
<evidence type="ECO:0000256" key="1">
    <source>
        <dbReference type="SAM" id="Coils"/>
    </source>
</evidence>
<organism evidence="5 6">
    <name type="scientific">Campylobacter ureolyticus ACS-301-V-Sch3b</name>
    <dbReference type="NCBI Taxonomy" id="883165"/>
    <lineage>
        <taxon>Bacteria</taxon>
        <taxon>Pseudomonadati</taxon>
        <taxon>Campylobacterota</taxon>
        <taxon>Epsilonproteobacteria</taxon>
        <taxon>Campylobacterales</taxon>
        <taxon>Campylobacteraceae</taxon>
        <taxon>Campylobacter</taxon>
    </lineage>
</organism>
<feature type="compositionally biased region" description="Basic and acidic residues" evidence="2">
    <location>
        <begin position="43"/>
        <end position="52"/>
    </location>
</feature>
<evidence type="ECO:0000259" key="4">
    <source>
        <dbReference type="PROSITE" id="PS51194"/>
    </source>
</evidence>
<dbReference type="SMART" id="SM00490">
    <property type="entry name" value="HELICc"/>
    <property type="match status" value="1"/>
</dbReference>
<dbReference type="GO" id="GO:0005524">
    <property type="term" value="F:ATP binding"/>
    <property type="evidence" value="ECO:0007669"/>
    <property type="project" value="InterPro"/>
</dbReference>
<evidence type="ECO:0000259" key="3">
    <source>
        <dbReference type="PROSITE" id="PS51192"/>
    </source>
</evidence>
<dbReference type="InterPro" id="IPR001650">
    <property type="entry name" value="Helicase_C-like"/>
</dbReference>
<dbReference type="eggNOG" id="COG0827">
    <property type="taxonomic scope" value="Bacteria"/>
</dbReference>
<reference evidence="5 6" key="1">
    <citation type="submission" date="2013-06" db="EMBL/GenBank/DDBJ databases">
        <title>The Genome Sequence of Campylobacter ureolyticus ACS-301-V-SCH3B.</title>
        <authorList>
            <consortium name="The Broad Institute Genomics Platform"/>
            <person name="Earl A."/>
            <person name="Ward D."/>
            <person name="Feldgarden M."/>
            <person name="Gevers D."/>
            <person name="Saerens B."/>
            <person name="Vaneechoutte M."/>
            <person name="Walker B."/>
            <person name="Young S."/>
            <person name="Zeng Q."/>
            <person name="Gargeya S."/>
            <person name="Fitzgerald M."/>
            <person name="Haas B."/>
            <person name="Abouelleil A."/>
            <person name="Allen A.W."/>
            <person name="Alvarado L."/>
            <person name="Arachchi H.M."/>
            <person name="Berlin A.M."/>
            <person name="Chapman S.B."/>
            <person name="Gainer-Dewar J."/>
            <person name="Goldberg J."/>
            <person name="Griggs A."/>
            <person name="Gujja S."/>
            <person name="Hansen M."/>
            <person name="Howarth C."/>
            <person name="Imamovic A."/>
            <person name="Ireland A."/>
            <person name="Larimer J."/>
            <person name="McCowan C."/>
            <person name="Murphy C."/>
            <person name="Pearson M."/>
            <person name="Poon T.W."/>
            <person name="Priest M."/>
            <person name="Roberts A."/>
            <person name="Saif S."/>
            <person name="Shea T."/>
            <person name="Sisk P."/>
            <person name="Sykes S."/>
            <person name="Wortman J."/>
            <person name="Nusbaum C."/>
            <person name="Birren B."/>
        </authorList>
    </citation>
    <scope>NUCLEOTIDE SEQUENCE [LARGE SCALE GENOMIC DNA]</scope>
    <source>
        <strain evidence="5 6">ACS-301-V-Sch3b</strain>
    </source>
</reference>
<dbReference type="SUPFAM" id="SSF52540">
    <property type="entry name" value="P-loop containing nucleoside triphosphate hydrolases"/>
    <property type="match status" value="2"/>
</dbReference>
<feature type="domain" description="Helicase ATP-binding" evidence="3">
    <location>
        <begin position="1185"/>
        <end position="1434"/>
    </location>
</feature>
<feature type="region of interest" description="Disordered" evidence="2">
    <location>
        <begin position="87"/>
        <end position="130"/>
    </location>
</feature>
<evidence type="ECO:0000256" key="2">
    <source>
        <dbReference type="SAM" id="MobiDB-lite"/>
    </source>
</evidence>
<feature type="region of interest" description="Disordered" evidence="2">
    <location>
        <begin position="311"/>
        <end position="339"/>
    </location>
</feature>
<dbReference type="PROSITE" id="PS00092">
    <property type="entry name" value="N6_MTASE"/>
    <property type="match status" value="1"/>
</dbReference>
<dbReference type="PRINTS" id="PR00507">
    <property type="entry name" value="N12N6MTFRASE"/>
</dbReference>
<feature type="compositionally biased region" description="Polar residues" evidence="2">
    <location>
        <begin position="87"/>
        <end position="114"/>
    </location>
</feature>
<dbReference type="InterPro" id="IPR029063">
    <property type="entry name" value="SAM-dependent_MTases_sf"/>
</dbReference>
<feature type="compositionally biased region" description="Polar residues" evidence="2">
    <location>
        <begin position="254"/>
        <end position="274"/>
    </location>
</feature>
<sequence length="2118" mass="244550">MPKRKQKQEWWEGGLFEELYKNKVDTLDEYLKGEADESSLGNDTERKRELEERNVTEMDTKGDYTIRRSTMANGDEYPIDSDRREFQSSMDTNRQQYGLSKGETTQNGSISGSNRIYEREEKSNISTNNKRLNEPIQLEFDFTTELSRDVSLNLDNQWLRQGDEIHNERWDTLPTNSKQNSRTSNTSSLHEQTSQREDEDDGILANAGESRNSVLHRIQDSKDLYDDRHKISTKWNDLEGTSSSGSIQGELGEQPSSETNQSSGRFRQNQSPNAIHSDEITKDEYHQNRQRAGGIFSQIEQNSDGIINDLQPIRRETDRKIQQDGSFQTRRSRENNNNQRDIRNSTLKLTSTYKNEDFIYQDEILIKGKKDRFYKNYEAVKLTKELTKIKNIAISNNNFFTITKEEQTIISQFTGWGGVSEAFDENNQNFKQENTLLKNLLTEEEYKEAKETITNAYFTPQILVNTIHKALNEMGINSDNNKKRVLEPSAGSGAFLKPNPNFEYLTIEKNHLSSDMLSLLFPNQKHYAMGYEDDLANQNITKFDAIIGNPPFGEIAIIDKNRALKEDIPRMSLHNFFAAKSASHMLKDDGIMAFVISTKFLDSKTDITRRYIDNYATFLGAVRLPENTFDSTHSSTDIVFFKKGKDLNLNNNWLNVENFKDTNQIINNYFIQNPNNILGNLEIQIRSHGEELVCTKNSNLNLENELNRFVETLPKNIYKFHKNETKINDEIYLDEIIDANYYKDLKQNNYFIFNNEIYIKKGEINNANGILATKPELKPAQQERVKNFINLRDAHKELIELEKTDISDDDNQLIQAREKLNNFLDIYHKKCGFLHNSSRKSGIDQDVDYAKIASLEKNYQKAISPELALKNGVTPRKESCEKANILIHRVIKPKSEIKFDNEFDGLIASINKYGKPNIEYIAKTLNKTSNDVANSLISENQIFLDPIKLSQGEKEFVLSAKYLSGDVREKLKIAKDIAKTFPEINKNIESLKEVIPTDLKPSEIDAPMGASWIPLKYYNDFFESELGISQEFWHLSRSNLTGEWKFEGQTHPMTIYNERRLSFERFSPYNICTNALQNSSIVIKKETGNQLRDVDRNLRFDKNGNPMMEKVVDVEKTQKVNSLIQSVREKFDNWIWKDYERRTDLCEIYNNTFNCYAHKHYDGSDLKLDSLNSNINLRKHQKDAIFRAINEQNCLFDHEVGAGKTLTAICSVMKQKELGIANKALIAVPNHLVNQWSDEFYNAYPNANLLISDEKSVSPQNREEFFGKIMNGEYDAIIISHSQLEKIPVPPEVEQNVMKRQIEELQESINFAEKNDENIRPASIKQMQKRLNSLEERLKEKLDKDNKSKALNFSDLGIDYLVVDESHMYKNLPFSTHLKVKGLGNQAGSKKALSMYCFTEYLNNNDKKILFLTGTPISNSLTELYNINKYLMPNDLEKKGIGSFDAWASNFAKIENVPELNATAQNFKIVSRFTALNNLPEVCGAYGEIADIVTNSDIKKHYTHYVPEVNIIKSVSPISKEQRFYIGVQDKDGNYNEGSIIARMEKLGSGSFDPKIDNHLKCTSDAKKAGIDFRLIDPNAPDFEKSKMNNCVKNIVEEYHNWDKEKGTQLVFLDIGTPRQTNQLSTNLNIDTENNKQEKDFININEIIEDDVDFDQEEDRDSDENSFFLYGDLYKKLVKAGIPREEIAFIHDTGGSNAKKQELFQKVNSGEIRILIGSTAKMGAGTNVQERVTAIHHFDVPWRPSDFIQRNGRVIRQGNVLFQKDPDNFKIKEFRYVTENTYDAVSWQIIETKSNSLVNFRKGLVDGRTLSGFEEEAASAAEMKAAATGNPLIIDQVKLKSALDKEEILYKNFLNDIINAKDTIEANNKKIDYLKKDIINLQLAQNTLNNNQNENFQCIMLSPYGSKYSTEYERKFDIPKDRNDDFVKLEQESMNNIFLENFKNISVYERNIMEIMRYKGFTIYGGWSDNPKEISFTIQDRTDGKITNFYPENLHYKIDDNNLFTHISFNGFIRRLNNYLNKENLLKEENKNKETIKSLEKNTADLKVYLNENETYKKQNILNLLRDENKIIINELAKSSKNPAYKSSFKSKFLESQNLKNNRIINNENNQEKNKEIL</sequence>
<feature type="compositionally biased region" description="Polar residues" evidence="2">
    <location>
        <begin position="173"/>
        <end position="192"/>
    </location>
</feature>
<dbReference type="PANTHER" id="PTHR41313:SF1">
    <property type="entry name" value="DNA METHYLASE ADENINE-SPECIFIC DOMAIN-CONTAINING PROTEIN"/>
    <property type="match status" value="1"/>
</dbReference>
<dbReference type="InterPro" id="IPR014001">
    <property type="entry name" value="Helicase_ATP-bd"/>
</dbReference>
<dbReference type="PROSITE" id="PS51194">
    <property type="entry name" value="HELICASE_CTER"/>
    <property type="match status" value="1"/>
</dbReference>
<dbReference type="InterPro" id="IPR000330">
    <property type="entry name" value="SNF2_N"/>
</dbReference>
<proteinExistence type="predicted"/>
<evidence type="ECO:0000313" key="6">
    <source>
        <dbReference type="Proteomes" id="UP000014539"/>
    </source>
</evidence>
<feature type="coiled-coil region" evidence="1">
    <location>
        <begin position="1295"/>
        <end position="1344"/>
    </location>
</feature>
<dbReference type="Gene3D" id="3.40.50.150">
    <property type="entry name" value="Vaccinia Virus protein VP39"/>
    <property type="match status" value="1"/>
</dbReference>